<evidence type="ECO:0000313" key="11">
    <source>
        <dbReference type="Proteomes" id="UP001623330"/>
    </source>
</evidence>
<evidence type="ECO:0000256" key="3">
    <source>
        <dbReference type="ARBA" id="ARBA00005043"/>
    </source>
</evidence>
<evidence type="ECO:0000256" key="4">
    <source>
        <dbReference type="ARBA" id="ARBA00007573"/>
    </source>
</evidence>
<dbReference type="Proteomes" id="UP001623330">
    <property type="component" value="Unassembled WGS sequence"/>
</dbReference>
<feature type="region of interest" description="Disordered" evidence="9">
    <location>
        <begin position="446"/>
        <end position="484"/>
    </location>
</feature>
<evidence type="ECO:0000256" key="1">
    <source>
        <dbReference type="ARBA" id="ARBA00004123"/>
    </source>
</evidence>
<organism evidence="10 11">
    <name type="scientific">Nakaseomyces bracarensis</name>
    <dbReference type="NCBI Taxonomy" id="273131"/>
    <lineage>
        <taxon>Eukaryota</taxon>
        <taxon>Fungi</taxon>
        <taxon>Dikarya</taxon>
        <taxon>Ascomycota</taxon>
        <taxon>Saccharomycotina</taxon>
        <taxon>Saccharomycetes</taxon>
        <taxon>Saccharomycetales</taxon>
        <taxon>Saccharomycetaceae</taxon>
        <taxon>Nakaseomyces</taxon>
    </lineage>
</organism>
<evidence type="ECO:0000256" key="5">
    <source>
        <dbReference type="ARBA" id="ARBA00020265"/>
    </source>
</evidence>
<dbReference type="PANTHER" id="PTHR12896">
    <property type="entry name" value="PAX6 NEIGHBOR PROTEIN PAXNEB"/>
    <property type="match status" value="1"/>
</dbReference>
<dbReference type="PANTHER" id="PTHR12896:SF1">
    <property type="entry name" value="ELONGATOR COMPLEX PROTEIN 4"/>
    <property type="match status" value="1"/>
</dbReference>
<evidence type="ECO:0000256" key="7">
    <source>
        <dbReference type="ARBA" id="ARBA00022694"/>
    </source>
</evidence>
<keyword evidence="8" id="KW-0539">Nucleus</keyword>
<comment type="pathway">
    <text evidence="3">tRNA modification; 5-methoxycarbonylmethyl-2-thiouridine-tRNA biosynthesis.</text>
</comment>
<dbReference type="InterPro" id="IPR027417">
    <property type="entry name" value="P-loop_NTPase"/>
</dbReference>
<feature type="region of interest" description="Disordered" evidence="9">
    <location>
        <begin position="1"/>
        <end position="48"/>
    </location>
</feature>
<comment type="similarity">
    <text evidence="4">Belongs to the ELP4 family.</text>
</comment>
<comment type="subcellular location">
    <subcellularLocation>
        <location evidence="2">Cytoplasm</location>
    </subcellularLocation>
    <subcellularLocation>
        <location evidence="1">Nucleus</location>
    </subcellularLocation>
</comment>
<gene>
    <name evidence="10" type="ORF">RNJ44_04159</name>
</gene>
<feature type="region of interest" description="Disordered" evidence="9">
    <location>
        <begin position="88"/>
        <end position="117"/>
    </location>
</feature>
<dbReference type="Gene3D" id="3.40.50.300">
    <property type="entry name" value="P-loop containing nucleotide triphosphate hydrolases"/>
    <property type="match status" value="1"/>
</dbReference>
<keyword evidence="11" id="KW-1185">Reference proteome</keyword>
<sequence>MSFRKRGEVLNGGRSGTLTNTLGRAPNGATPGRTPVTLGRAPVGTGRTPVVGAGRTTAIGRGAVPVVRGASPGVSGVADKLASMDVTDATEASSGLGSSHPGVRPSPASSQPTTSTGCSDLDKVLGHMGLPLGCTLLIKEQGSTEFNSILVKLMCAQGIVHNRLEDDKTRRGNTHLIVLSLNQSLGKELPGIYKGSKREVKKTKISEEQSKISVQNLSEQPQKERPHRYKDLKIAWKYKYVDEQRGVGNEKSEITSSEYKDYNHQFDITSRLLPAPTSSELTFVNPTQPVHSVINQIEKVIELHDHKLIRIVVPSILHPAMYPPRMFQLSEILLLLHGLYALVKKYGDRCVLMGTLSSDIIDPFLLSNIENLFDSALTLEPFGQEMMQFLERVYKTQPGKIQHGLLHVMKLPVFSERGEMHVMRSELAFKNGRKKFEIEEWGIPVDDVDDADDKNKSKDLGNAHGMENSQVTAPKKQTKVELDY</sequence>
<evidence type="ECO:0000256" key="8">
    <source>
        <dbReference type="ARBA" id="ARBA00023242"/>
    </source>
</evidence>
<dbReference type="CDD" id="cd19494">
    <property type="entry name" value="Elp4"/>
    <property type="match status" value="1"/>
</dbReference>
<comment type="caution">
    <text evidence="10">The sequence shown here is derived from an EMBL/GenBank/DDBJ whole genome shotgun (WGS) entry which is preliminary data.</text>
</comment>
<proteinExistence type="inferred from homology"/>
<reference evidence="10 11" key="1">
    <citation type="submission" date="2024-05" db="EMBL/GenBank/DDBJ databases">
        <title>Long read based assembly of the Candida bracarensis genome reveals expanded adhesin content.</title>
        <authorList>
            <person name="Marcet-Houben M."/>
            <person name="Ksiezopolska E."/>
            <person name="Gabaldon T."/>
        </authorList>
    </citation>
    <scope>NUCLEOTIDE SEQUENCE [LARGE SCALE GENOMIC DNA]</scope>
    <source>
        <strain evidence="10 11">CBM6</strain>
    </source>
</reference>
<keyword evidence="7" id="KW-0819">tRNA processing</keyword>
<feature type="compositionally biased region" description="Low complexity" evidence="9">
    <location>
        <begin position="105"/>
        <end position="116"/>
    </location>
</feature>
<dbReference type="EMBL" id="JBEVYD010000005">
    <property type="protein sequence ID" value="KAL3232243.1"/>
    <property type="molecule type" value="Genomic_DNA"/>
</dbReference>
<dbReference type="InterPro" id="IPR008728">
    <property type="entry name" value="Elongator_complex_protein_4"/>
</dbReference>
<name>A0ABR4NU34_9SACH</name>
<evidence type="ECO:0000256" key="9">
    <source>
        <dbReference type="SAM" id="MobiDB-lite"/>
    </source>
</evidence>
<evidence type="ECO:0000256" key="6">
    <source>
        <dbReference type="ARBA" id="ARBA00022490"/>
    </source>
</evidence>
<evidence type="ECO:0000256" key="2">
    <source>
        <dbReference type="ARBA" id="ARBA00004496"/>
    </source>
</evidence>
<dbReference type="Pfam" id="PF05625">
    <property type="entry name" value="PAXNEB"/>
    <property type="match status" value="1"/>
</dbReference>
<keyword evidence="6" id="KW-0963">Cytoplasm</keyword>
<accession>A0ABR4NU34</accession>
<evidence type="ECO:0000313" key="10">
    <source>
        <dbReference type="EMBL" id="KAL3232243.1"/>
    </source>
</evidence>
<protein>
    <recommendedName>
        <fullName evidence="5">Elongator complex protein 4</fullName>
    </recommendedName>
</protein>